<dbReference type="EMBL" id="OU503049">
    <property type="protein sequence ID" value="CAI9775561.1"/>
    <property type="molecule type" value="Genomic_DNA"/>
</dbReference>
<reference evidence="3" key="1">
    <citation type="submission" date="2023-05" db="EMBL/GenBank/DDBJ databases">
        <authorList>
            <person name="Huff M."/>
        </authorList>
    </citation>
    <scope>NUCLEOTIDE SEQUENCE</scope>
</reference>
<dbReference type="InterPro" id="IPR023214">
    <property type="entry name" value="HAD_sf"/>
</dbReference>
<organism evidence="3 4">
    <name type="scientific">Fraxinus pennsylvanica</name>
    <dbReference type="NCBI Taxonomy" id="56036"/>
    <lineage>
        <taxon>Eukaryota</taxon>
        <taxon>Viridiplantae</taxon>
        <taxon>Streptophyta</taxon>
        <taxon>Embryophyta</taxon>
        <taxon>Tracheophyta</taxon>
        <taxon>Spermatophyta</taxon>
        <taxon>Magnoliopsida</taxon>
        <taxon>eudicotyledons</taxon>
        <taxon>Gunneridae</taxon>
        <taxon>Pentapetalae</taxon>
        <taxon>asterids</taxon>
        <taxon>lamiids</taxon>
        <taxon>Lamiales</taxon>
        <taxon>Oleaceae</taxon>
        <taxon>Oleeae</taxon>
        <taxon>Fraxinus</taxon>
    </lineage>
</organism>
<dbReference type="Gene3D" id="3.40.50.1000">
    <property type="entry name" value="HAD superfamily/HAD-like"/>
    <property type="match status" value="1"/>
</dbReference>
<dbReference type="GO" id="GO:0003824">
    <property type="term" value="F:catalytic activity"/>
    <property type="evidence" value="ECO:0007669"/>
    <property type="project" value="UniProtKB-ARBA"/>
</dbReference>
<evidence type="ECO:0000313" key="4">
    <source>
        <dbReference type="Proteomes" id="UP000834106"/>
    </source>
</evidence>
<name>A0AAD1ZTI1_9LAMI</name>
<dbReference type="GO" id="GO:0046872">
    <property type="term" value="F:metal ion binding"/>
    <property type="evidence" value="ECO:0007669"/>
    <property type="project" value="UniProtKB-KW"/>
</dbReference>
<keyword evidence="1" id="KW-0479">Metal-binding</keyword>
<gene>
    <name evidence="3" type="ORF">FPE_LOCUS22991</name>
</gene>
<keyword evidence="4" id="KW-1185">Reference proteome</keyword>
<protein>
    <submittedName>
        <fullName evidence="3">Uncharacterized protein</fullName>
    </submittedName>
</protein>
<sequence length="121" mass="13854">MQTQLKHKKRYEIIHGVENGGIAAEMRELDEDNSQQRESQIGNFFSSFIAKFSSSFQEKEKIGTEIGDRRPQMISTLGLSNFFHIVVLGSNCEHAKLFSDTYLKAFEILNVSKDNTFVFKV</sequence>
<dbReference type="PANTHER" id="PTHR46193">
    <property type="entry name" value="6-PHOSPHOGLUCONATE PHOSPHATASE"/>
    <property type="match status" value="1"/>
</dbReference>
<dbReference type="PANTHER" id="PTHR46193:SF9">
    <property type="entry name" value="HALOACID DEHALOGENASE-LIKE HYDROLASE DOMAIN-CONTAINING PROTEIN SGPP"/>
    <property type="match status" value="1"/>
</dbReference>
<evidence type="ECO:0000256" key="1">
    <source>
        <dbReference type="ARBA" id="ARBA00022723"/>
    </source>
</evidence>
<dbReference type="InterPro" id="IPR051600">
    <property type="entry name" value="Beta-PGM-like"/>
</dbReference>
<dbReference type="Proteomes" id="UP000834106">
    <property type="component" value="Chromosome 14"/>
</dbReference>
<proteinExistence type="predicted"/>
<keyword evidence="2" id="KW-0460">Magnesium</keyword>
<accession>A0AAD1ZTI1</accession>
<evidence type="ECO:0000313" key="3">
    <source>
        <dbReference type="EMBL" id="CAI9775561.1"/>
    </source>
</evidence>
<evidence type="ECO:0000256" key="2">
    <source>
        <dbReference type="ARBA" id="ARBA00022842"/>
    </source>
</evidence>
<dbReference type="AlphaFoldDB" id="A0AAD1ZTI1"/>